<comment type="catalytic activity">
    <reaction evidence="5">
        <text>ATP + H2O = ADP + phosphate + H(+)</text>
        <dbReference type="Rhea" id="RHEA:13065"/>
        <dbReference type="ChEBI" id="CHEBI:15377"/>
        <dbReference type="ChEBI" id="CHEBI:15378"/>
        <dbReference type="ChEBI" id="CHEBI:30616"/>
        <dbReference type="ChEBI" id="CHEBI:43474"/>
        <dbReference type="ChEBI" id="CHEBI:456216"/>
    </reaction>
</comment>
<keyword evidence="2" id="KW-0547">Nucleotide-binding</keyword>
<evidence type="ECO:0000256" key="6">
    <source>
        <dbReference type="RuleBase" id="RU000487"/>
    </source>
</evidence>
<evidence type="ECO:0000256" key="1">
    <source>
        <dbReference type="ARBA" id="ARBA00006752"/>
    </source>
</evidence>
<keyword evidence="4" id="KW-0067">ATP-binding</keyword>
<evidence type="ECO:0000256" key="7">
    <source>
        <dbReference type="SAM" id="MobiDB-lite"/>
    </source>
</evidence>
<sequence>MYCGDETGSFIGEIGSHTCRFGYGGEDNPKLTMPSYVVSNNSKRRMSRFSSLHPPREEEVMESILRMPNSISSISSISSSSSSTDDDNNDNSSLFSRGPITDPNQYLRQGEVVENWDNVQTAWEHSMDTLRATDTLKHTQGGTPYDRTKKQKREHKSSGATSESVIGNDADTGTERGRCVHPILAITPGFSECTSSVGNSSDGDTGPKFQAAIKRQQQTQYTELLMEHLNATSAFLAPAPMLAAFSMGRQTALVVDIGAGGCRVTPIVDGLILKQSQRRSGRGGDWLGDVTWKALLEETKQEESASDSSVGIKPRYMLQGETKKNPYEGKKLPSAHSVFHKRAMNDLMYEIRTEPFVKLYNMDEDEKIRIPFARKRTTSSIGNDGDVVMGSPPGSPEGKNAASGDKNPPGSPESTGTMGGSGEPAIYELPDGTPIDLASSSFGKDLCQLPELLFAEESALPFRQQNGSNSSTTISSQMSTFSNLPLHKLIRESLLSVGDVDARKELAGCICLVGATSLLPNLEKRLSQELTALLPSFVRPKVIAPKISSVERSCASWIGASILTSLGSFQQLWLSRTEYEEYGAALSIQRFP</sequence>
<dbReference type="Gene3D" id="3.30.420.40">
    <property type="match status" value="4"/>
</dbReference>
<feature type="region of interest" description="Disordered" evidence="7">
    <location>
        <begin position="73"/>
        <end position="103"/>
    </location>
</feature>
<comment type="similarity">
    <text evidence="1 6">Belongs to the actin family.</text>
</comment>
<dbReference type="AlphaFoldDB" id="A0A7S0F7S9"/>
<gene>
    <name evidence="8" type="ORF">PARE0329_LOCUS758</name>
</gene>
<evidence type="ECO:0000313" key="8">
    <source>
        <dbReference type="EMBL" id="CAD8344123.1"/>
    </source>
</evidence>
<protein>
    <recommendedName>
        <fullName evidence="9">Actin-related protein 8</fullName>
    </recommendedName>
</protein>
<evidence type="ECO:0008006" key="9">
    <source>
        <dbReference type="Google" id="ProtNLM"/>
    </source>
</evidence>
<evidence type="ECO:0000256" key="4">
    <source>
        <dbReference type="ARBA" id="ARBA00022840"/>
    </source>
</evidence>
<feature type="region of interest" description="Disordered" evidence="7">
    <location>
        <begin position="133"/>
        <end position="174"/>
    </location>
</feature>
<dbReference type="Pfam" id="PF00022">
    <property type="entry name" value="Actin"/>
    <property type="match status" value="2"/>
</dbReference>
<keyword evidence="3" id="KW-0378">Hydrolase</keyword>
<dbReference type="FunFam" id="3.30.420.40:FF:000058">
    <property type="entry name" value="Putative actin-related protein 5"/>
    <property type="match status" value="1"/>
</dbReference>
<organism evidence="8">
    <name type="scientific">Pseudo-nitzschia arenysensis</name>
    <dbReference type="NCBI Taxonomy" id="697910"/>
    <lineage>
        <taxon>Eukaryota</taxon>
        <taxon>Sar</taxon>
        <taxon>Stramenopiles</taxon>
        <taxon>Ochrophyta</taxon>
        <taxon>Bacillariophyta</taxon>
        <taxon>Bacillariophyceae</taxon>
        <taxon>Bacillariophycidae</taxon>
        <taxon>Bacillariales</taxon>
        <taxon>Bacillariaceae</taxon>
        <taxon>Pseudo-nitzschia</taxon>
    </lineage>
</organism>
<dbReference type="SUPFAM" id="SSF53067">
    <property type="entry name" value="Actin-like ATPase domain"/>
    <property type="match status" value="3"/>
</dbReference>
<dbReference type="PANTHER" id="PTHR11937">
    <property type="entry name" value="ACTIN"/>
    <property type="match status" value="1"/>
</dbReference>
<dbReference type="EMBL" id="HBEH01001022">
    <property type="protein sequence ID" value="CAD8344123.1"/>
    <property type="molecule type" value="Transcribed_RNA"/>
</dbReference>
<dbReference type="InterPro" id="IPR004000">
    <property type="entry name" value="Actin"/>
</dbReference>
<feature type="compositionally biased region" description="Low complexity" evidence="7">
    <location>
        <begin position="73"/>
        <end position="83"/>
    </location>
</feature>
<dbReference type="GO" id="GO:0016787">
    <property type="term" value="F:hydrolase activity"/>
    <property type="evidence" value="ECO:0007669"/>
    <property type="project" value="UniProtKB-KW"/>
</dbReference>
<evidence type="ECO:0000256" key="3">
    <source>
        <dbReference type="ARBA" id="ARBA00022801"/>
    </source>
</evidence>
<dbReference type="GO" id="GO:0005524">
    <property type="term" value="F:ATP binding"/>
    <property type="evidence" value="ECO:0007669"/>
    <property type="project" value="UniProtKB-KW"/>
</dbReference>
<dbReference type="Gene3D" id="3.90.640.10">
    <property type="entry name" value="Actin, Chain A, domain 4"/>
    <property type="match status" value="1"/>
</dbReference>
<dbReference type="SMART" id="SM00268">
    <property type="entry name" value="ACTIN"/>
    <property type="match status" value="1"/>
</dbReference>
<dbReference type="InterPro" id="IPR043129">
    <property type="entry name" value="ATPase_NBD"/>
</dbReference>
<name>A0A7S0F7S9_9STRA</name>
<evidence type="ECO:0000256" key="5">
    <source>
        <dbReference type="ARBA" id="ARBA00049360"/>
    </source>
</evidence>
<accession>A0A7S0F7S9</accession>
<feature type="region of interest" description="Disordered" evidence="7">
    <location>
        <begin position="379"/>
        <end position="428"/>
    </location>
</feature>
<evidence type="ECO:0000256" key="2">
    <source>
        <dbReference type="ARBA" id="ARBA00022741"/>
    </source>
</evidence>
<proteinExistence type="inferred from homology"/>
<reference evidence="8" key="1">
    <citation type="submission" date="2021-01" db="EMBL/GenBank/DDBJ databases">
        <authorList>
            <person name="Corre E."/>
            <person name="Pelletier E."/>
            <person name="Niang G."/>
            <person name="Scheremetjew M."/>
            <person name="Finn R."/>
            <person name="Kale V."/>
            <person name="Holt S."/>
            <person name="Cochrane G."/>
            <person name="Meng A."/>
            <person name="Brown T."/>
            <person name="Cohen L."/>
        </authorList>
    </citation>
    <scope>NUCLEOTIDE SEQUENCE</scope>
    <source>
        <strain evidence="8">B593</strain>
    </source>
</reference>